<organism evidence="1 2">
    <name type="scientific">Rotaria sordida</name>
    <dbReference type="NCBI Taxonomy" id="392033"/>
    <lineage>
        <taxon>Eukaryota</taxon>
        <taxon>Metazoa</taxon>
        <taxon>Spiralia</taxon>
        <taxon>Gnathifera</taxon>
        <taxon>Rotifera</taxon>
        <taxon>Eurotatoria</taxon>
        <taxon>Bdelloidea</taxon>
        <taxon>Philodinida</taxon>
        <taxon>Philodinidae</taxon>
        <taxon>Rotaria</taxon>
    </lineage>
</organism>
<feature type="non-terminal residue" evidence="1">
    <location>
        <position position="18"/>
    </location>
</feature>
<accession>A0A820GMY2</accession>
<name>A0A820GMY2_9BILA</name>
<comment type="caution">
    <text evidence="1">The sequence shown here is derived from an EMBL/GenBank/DDBJ whole genome shotgun (WGS) entry which is preliminary data.</text>
</comment>
<dbReference type="Proteomes" id="UP000663823">
    <property type="component" value="Unassembled WGS sequence"/>
</dbReference>
<dbReference type="AlphaFoldDB" id="A0A820GMY2"/>
<evidence type="ECO:0000313" key="2">
    <source>
        <dbReference type="Proteomes" id="UP000663823"/>
    </source>
</evidence>
<dbReference type="EMBL" id="CAJOAX010040595">
    <property type="protein sequence ID" value="CAF4279841.1"/>
    <property type="molecule type" value="Genomic_DNA"/>
</dbReference>
<reference evidence="1" key="1">
    <citation type="submission" date="2021-02" db="EMBL/GenBank/DDBJ databases">
        <authorList>
            <person name="Nowell W R."/>
        </authorList>
    </citation>
    <scope>NUCLEOTIDE SEQUENCE</scope>
</reference>
<evidence type="ECO:0000313" key="1">
    <source>
        <dbReference type="EMBL" id="CAF4279841.1"/>
    </source>
</evidence>
<sequence>MLTDLENLGTRTRLPYYL</sequence>
<gene>
    <name evidence="1" type="ORF">OTI717_LOCUS41384</name>
</gene>
<protein>
    <submittedName>
        <fullName evidence="1">Uncharacterized protein</fullName>
    </submittedName>
</protein>
<proteinExistence type="predicted"/>